<dbReference type="EMBL" id="ABVL01000007">
    <property type="protein sequence ID" value="EDY19614.1"/>
    <property type="molecule type" value="Genomic_DNA"/>
</dbReference>
<accession>B4D1K2</accession>
<dbReference type="Gene3D" id="3.40.50.2000">
    <property type="entry name" value="Glycogen Phosphorylase B"/>
    <property type="match status" value="1"/>
</dbReference>
<keyword evidence="3" id="KW-1185">Reference proteome</keyword>
<organism evidence="2 3">
    <name type="scientific">Chthoniobacter flavus Ellin428</name>
    <dbReference type="NCBI Taxonomy" id="497964"/>
    <lineage>
        <taxon>Bacteria</taxon>
        <taxon>Pseudomonadati</taxon>
        <taxon>Verrucomicrobiota</taxon>
        <taxon>Spartobacteria</taxon>
        <taxon>Chthoniobacterales</taxon>
        <taxon>Chthoniobacteraceae</taxon>
        <taxon>Chthoniobacter</taxon>
    </lineage>
</organism>
<dbReference type="eggNOG" id="COG0438">
    <property type="taxonomic scope" value="Bacteria"/>
</dbReference>
<dbReference type="STRING" id="497964.CfE428DRAFT_2790"/>
<dbReference type="Pfam" id="PF13579">
    <property type="entry name" value="Glyco_trans_4_4"/>
    <property type="match status" value="1"/>
</dbReference>
<protein>
    <recommendedName>
        <fullName evidence="1">Glycosyltransferase subfamily 4-like N-terminal domain-containing protein</fullName>
    </recommendedName>
</protein>
<name>B4D1K2_9BACT</name>
<dbReference type="AlphaFoldDB" id="B4D1K2"/>
<gene>
    <name evidence="2" type="ORF">CfE428DRAFT_2790</name>
</gene>
<evidence type="ECO:0000259" key="1">
    <source>
        <dbReference type="Pfam" id="PF13579"/>
    </source>
</evidence>
<reference evidence="2 3" key="1">
    <citation type="journal article" date="2011" name="J. Bacteriol.">
        <title>Genome sequence of Chthoniobacter flavus Ellin428, an aerobic heterotrophic soil bacterium.</title>
        <authorList>
            <person name="Kant R."/>
            <person name="van Passel M.W."/>
            <person name="Palva A."/>
            <person name="Lucas S."/>
            <person name="Lapidus A."/>
            <person name="Glavina Del Rio T."/>
            <person name="Dalin E."/>
            <person name="Tice H."/>
            <person name="Bruce D."/>
            <person name="Goodwin L."/>
            <person name="Pitluck S."/>
            <person name="Larimer F.W."/>
            <person name="Land M.L."/>
            <person name="Hauser L."/>
            <person name="Sangwan P."/>
            <person name="de Vos W.M."/>
            <person name="Janssen P.H."/>
            <person name="Smidt H."/>
        </authorList>
    </citation>
    <scope>NUCLEOTIDE SEQUENCE [LARGE SCALE GENOMIC DNA]</scope>
    <source>
        <strain evidence="2 3">Ellin428</strain>
    </source>
</reference>
<dbReference type="Proteomes" id="UP000005824">
    <property type="component" value="Unassembled WGS sequence"/>
</dbReference>
<feature type="domain" description="Glycosyltransferase subfamily 4-like N-terminal" evidence="1">
    <location>
        <begin position="16"/>
        <end position="142"/>
    </location>
</feature>
<dbReference type="InParanoid" id="B4D1K2"/>
<proteinExistence type="predicted"/>
<comment type="caution">
    <text evidence="2">The sequence shown here is derived from an EMBL/GenBank/DDBJ whole genome shotgun (WGS) entry which is preliminary data.</text>
</comment>
<dbReference type="SUPFAM" id="SSF53756">
    <property type="entry name" value="UDP-Glycosyltransferase/glycogen phosphorylase"/>
    <property type="match status" value="1"/>
</dbReference>
<evidence type="ECO:0000313" key="3">
    <source>
        <dbReference type="Proteomes" id="UP000005824"/>
    </source>
</evidence>
<dbReference type="GO" id="GO:0016757">
    <property type="term" value="F:glycosyltransferase activity"/>
    <property type="evidence" value="ECO:0007669"/>
    <property type="project" value="UniProtKB-ARBA"/>
</dbReference>
<dbReference type="InterPro" id="IPR028098">
    <property type="entry name" value="Glyco_trans_4-like_N"/>
</dbReference>
<evidence type="ECO:0000313" key="2">
    <source>
        <dbReference type="EMBL" id="EDY19614.1"/>
    </source>
</evidence>
<sequence length="360" mass="40103">MRIAFVTSCLEPECDGVGDYTTLLAEECACRGHTVARVALNDARLAEISDTPGLLRLPATLPWPERLHRARRWLEAFAPDWLSLQFVNYGFHPRGFAGATAARLRMLFSGWPVQVFLHELWIGEERGASWKHRAIGWWQRRGVLELLRTLDVGLIHTSNDTYVHLLARADLAARRLPLFGSLPLPTASPVRSNDRLTLAFFGTLHPVWPAEPLFSQLRGMKKPIELVHAGNIGAGETLWRQMESTYGADFRFRRLGRLAPPALADFFAAADFGVATTPWLLIGKSASVAAMLDCGLPVIVNRDDIHYPGVPEHSGDSDLLIKMGPDLPAQLRTSTRRAPHLRKAEVVDQFLADWEAARVS</sequence>
<dbReference type="RefSeq" id="WP_006980115.1">
    <property type="nucleotide sequence ID" value="NZ_ABVL01000007.1"/>
</dbReference>